<keyword evidence="2" id="KW-0460">Magnesium</keyword>
<feature type="transmembrane region" description="Helical" evidence="3">
    <location>
        <begin position="154"/>
        <end position="177"/>
    </location>
</feature>
<dbReference type="PANTHER" id="PTHR24093">
    <property type="entry name" value="CATION TRANSPORTING ATPASE"/>
    <property type="match status" value="1"/>
</dbReference>
<dbReference type="InterPro" id="IPR008250">
    <property type="entry name" value="ATPase_P-typ_transduc_dom_A_sf"/>
</dbReference>
<dbReference type="PANTHER" id="PTHR24093:SF369">
    <property type="entry name" value="CALCIUM-TRANSPORTING ATPASE"/>
    <property type="match status" value="1"/>
</dbReference>
<reference evidence="5 6" key="1">
    <citation type="submission" date="2024-07" db="EMBL/GenBank/DDBJ databases">
        <title>Section-level genome sequencing and comparative genomics of Aspergillus sections Usti and Cavernicolus.</title>
        <authorList>
            <consortium name="Lawrence Berkeley National Laboratory"/>
            <person name="Nybo J.L."/>
            <person name="Vesth T.C."/>
            <person name="Theobald S."/>
            <person name="Frisvad J.C."/>
            <person name="Larsen T.O."/>
            <person name="Kjaerboelling I."/>
            <person name="Rothschild-Mancinelli K."/>
            <person name="Lyhne E.K."/>
            <person name="Kogle M.E."/>
            <person name="Barry K."/>
            <person name="Clum A."/>
            <person name="Na H."/>
            <person name="Ledsgaard L."/>
            <person name="Lin J."/>
            <person name="Lipzen A."/>
            <person name="Kuo A."/>
            <person name="Riley R."/>
            <person name="Mondo S."/>
            <person name="LaButti K."/>
            <person name="Haridas S."/>
            <person name="Pangalinan J."/>
            <person name="Salamov A.A."/>
            <person name="Simmons B.A."/>
            <person name="Magnuson J.K."/>
            <person name="Chen J."/>
            <person name="Drula E."/>
            <person name="Henrissat B."/>
            <person name="Wiebenga A."/>
            <person name="Lubbers R.J."/>
            <person name="Gomes A.C."/>
            <person name="Makela M.R."/>
            <person name="Stajich J."/>
            <person name="Grigoriev I.V."/>
            <person name="Mortensen U.H."/>
            <person name="De vries R.P."/>
            <person name="Baker S.E."/>
            <person name="Andersen M.R."/>
        </authorList>
    </citation>
    <scope>NUCLEOTIDE SEQUENCE [LARGE SCALE GENOMIC DNA]</scope>
    <source>
        <strain evidence="5 6">CBS 600.67</strain>
    </source>
</reference>
<dbReference type="InterPro" id="IPR023298">
    <property type="entry name" value="ATPase_P-typ_TM_dom_sf"/>
</dbReference>
<feature type="transmembrane region" description="Helical" evidence="3">
    <location>
        <begin position="183"/>
        <end position="205"/>
    </location>
</feature>
<dbReference type="SUPFAM" id="SSF81653">
    <property type="entry name" value="Calcium ATPase, transduction domain A"/>
    <property type="match status" value="1"/>
</dbReference>
<evidence type="ECO:0000256" key="1">
    <source>
        <dbReference type="ARBA" id="ARBA00004127"/>
    </source>
</evidence>
<proteinExistence type="predicted"/>
<dbReference type="Gene3D" id="2.70.150.10">
    <property type="entry name" value="Calcium-transporting ATPase, cytoplasmic transduction domain A"/>
    <property type="match status" value="1"/>
</dbReference>
<name>A0ABR4HC32_9EURO</name>
<evidence type="ECO:0000313" key="6">
    <source>
        <dbReference type="Proteomes" id="UP001610335"/>
    </source>
</evidence>
<comment type="subcellular location">
    <subcellularLocation>
        <location evidence="1">Endomembrane system</location>
        <topology evidence="1">Multi-pass membrane protein</topology>
    </subcellularLocation>
</comment>
<dbReference type="Pfam" id="PF00122">
    <property type="entry name" value="E1-E2_ATPase"/>
    <property type="match status" value="1"/>
</dbReference>
<keyword evidence="3" id="KW-1133">Transmembrane helix</keyword>
<dbReference type="SUPFAM" id="SSF81665">
    <property type="entry name" value="Calcium ATPase, transmembrane domain M"/>
    <property type="match status" value="1"/>
</dbReference>
<protein>
    <submittedName>
        <fullName evidence="5">E1-E2 ATPase-domain-containing protein</fullName>
    </submittedName>
</protein>
<dbReference type="Proteomes" id="UP001610335">
    <property type="component" value="Unassembled WGS sequence"/>
</dbReference>
<evidence type="ECO:0000313" key="5">
    <source>
        <dbReference type="EMBL" id="KAL2812338.1"/>
    </source>
</evidence>
<accession>A0ABR4HC32</accession>
<keyword evidence="6" id="KW-1185">Reference proteome</keyword>
<dbReference type="InterPro" id="IPR059000">
    <property type="entry name" value="ATPase_P-type_domA"/>
</dbReference>
<evidence type="ECO:0000256" key="2">
    <source>
        <dbReference type="ARBA" id="ARBA00022842"/>
    </source>
</evidence>
<dbReference type="EMBL" id="JBFXLS010000186">
    <property type="protein sequence ID" value="KAL2812338.1"/>
    <property type="molecule type" value="Genomic_DNA"/>
</dbReference>
<keyword evidence="3" id="KW-0812">Transmembrane</keyword>
<feature type="domain" description="P-type ATPase A" evidence="4">
    <location>
        <begin position="218"/>
        <end position="313"/>
    </location>
</feature>
<gene>
    <name evidence="5" type="ORF">BDW59DRAFT_167844</name>
</gene>
<comment type="caution">
    <text evidence="5">The sequence shown here is derived from an EMBL/GenBank/DDBJ whole genome shotgun (WGS) entry which is preliminary data.</text>
</comment>
<sequence length="331" mass="36488">MATSIPPGAPSPREVSQSPASIEIAGDTSVADALKPDPSREADFKVDDNRFAFSPGQLNKLLNPKSLAAFHALGGLRGLEKGLRTDIRHGLNLDEIFLSGAVSFGKAIGSDNGVDTSIHSNNTNSNSPFSDRKRVYGVNILPQMSVHFWKSIRLAFSTWVRALFPTFALILIAQWLYQVKTNWLGLAIVTAAILIHTFTKALYVFREEITFRKMNQRMHERDIKVIRSGKSWWISIDDILVGDVVHLEPGDIVPADGIFIGGHGVKCDESSCTGESDPVRKYPAHLVSEAINNQADLRKMDPFIISGAKVLEGVATFWSLLLVSAQCWDRF</sequence>
<keyword evidence="3" id="KW-0472">Membrane</keyword>
<evidence type="ECO:0000256" key="3">
    <source>
        <dbReference type="SAM" id="Phobius"/>
    </source>
</evidence>
<organism evidence="5 6">
    <name type="scientific">Aspergillus cavernicola</name>
    <dbReference type="NCBI Taxonomy" id="176166"/>
    <lineage>
        <taxon>Eukaryota</taxon>
        <taxon>Fungi</taxon>
        <taxon>Dikarya</taxon>
        <taxon>Ascomycota</taxon>
        <taxon>Pezizomycotina</taxon>
        <taxon>Eurotiomycetes</taxon>
        <taxon>Eurotiomycetidae</taxon>
        <taxon>Eurotiales</taxon>
        <taxon>Aspergillaceae</taxon>
        <taxon>Aspergillus</taxon>
        <taxon>Aspergillus subgen. Nidulantes</taxon>
    </lineage>
</organism>
<evidence type="ECO:0000259" key="4">
    <source>
        <dbReference type="Pfam" id="PF00122"/>
    </source>
</evidence>